<sequence length="273" mass="29670">MWACALGHLEAAVTLYAWNSRALGIPDSLGRLPLQVARSRGHVRLAMRLEELQRQETPIQDCLLSTRLQDNIDGTGTSWQRWAGSCSETGKVSSPSSMSPDTGLSAESSNSSPSSVSEGSATLSVSSAYFSGSVHRETPITSPELCPGVERDVAMEICELQRQDVTNSTAHPAQGQERAALSCTGNAESQEKPSNGWNLQEEGELRRNWTGSSALHCGTASPHFFLDHEASLITNNGRQYSMATARDSMETELLRFTENVENEDFLPPVDVLQ</sequence>
<name>A0A401TCD3_CHIPU</name>
<dbReference type="OMA" id="MEICELQ"/>
<dbReference type="Proteomes" id="UP000287033">
    <property type="component" value="Unassembled WGS sequence"/>
</dbReference>
<proteinExistence type="predicted"/>
<reference evidence="2 3" key="1">
    <citation type="journal article" date="2018" name="Nat. Ecol. Evol.">
        <title>Shark genomes provide insights into elasmobranch evolution and the origin of vertebrates.</title>
        <authorList>
            <person name="Hara Y"/>
            <person name="Yamaguchi K"/>
            <person name="Onimaru K"/>
            <person name="Kadota M"/>
            <person name="Koyanagi M"/>
            <person name="Keeley SD"/>
            <person name="Tatsumi K"/>
            <person name="Tanaka K"/>
            <person name="Motone F"/>
            <person name="Kageyama Y"/>
            <person name="Nozu R"/>
            <person name="Adachi N"/>
            <person name="Nishimura O"/>
            <person name="Nakagawa R"/>
            <person name="Tanegashima C"/>
            <person name="Kiyatake I"/>
            <person name="Matsumoto R"/>
            <person name="Murakumo K"/>
            <person name="Nishida K"/>
            <person name="Terakita A"/>
            <person name="Kuratani S"/>
            <person name="Sato K"/>
            <person name="Hyodo S Kuraku.S."/>
        </authorList>
    </citation>
    <scope>NUCLEOTIDE SEQUENCE [LARGE SCALE GENOMIC DNA]</scope>
</reference>
<dbReference type="GO" id="GO:0005634">
    <property type="term" value="C:nucleus"/>
    <property type="evidence" value="ECO:0007669"/>
    <property type="project" value="TreeGrafter"/>
</dbReference>
<organism evidence="2 3">
    <name type="scientific">Chiloscyllium punctatum</name>
    <name type="common">Brownbanded bambooshark</name>
    <name type="synonym">Hemiscyllium punctatum</name>
    <dbReference type="NCBI Taxonomy" id="137246"/>
    <lineage>
        <taxon>Eukaryota</taxon>
        <taxon>Metazoa</taxon>
        <taxon>Chordata</taxon>
        <taxon>Craniata</taxon>
        <taxon>Vertebrata</taxon>
        <taxon>Chondrichthyes</taxon>
        <taxon>Elasmobranchii</taxon>
        <taxon>Galeomorphii</taxon>
        <taxon>Galeoidea</taxon>
        <taxon>Orectolobiformes</taxon>
        <taxon>Hemiscylliidae</taxon>
        <taxon>Chiloscyllium</taxon>
    </lineage>
</organism>
<dbReference type="GO" id="GO:0003690">
    <property type="term" value="F:double-stranded DNA binding"/>
    <property type="evidence" value="ECO:0007669"/>
    <property type="project" value="TreeGrafter"/>
</dbReference>
<feature type="region of interest" description="Disordered" evidence="1">
    <location>
        <begin position="83"/>
        <end position="119"/>
    </location>
</feature>
<dbReference type="EMBL" id="BEZZ01030497">
    <property type="protein sequence ID" value="GCC40326.1"/>
    <property type="molecule type" value="Genomic_DNA"/>
</dbReference>
<dbReference type="PANTHER" id="PTHR23335">
    <property type="entry name" value="CALMODULIN-BINDING TRANSCRIPTION ACTIVATOR CAMTA"/>
    <property type="match status" value="1"/>
</dbReference>
<dbReference type="GO" id="GO:0003712">
    <property type="term" value="F:transcription coregulator activity"/>
    <property type="evidence" value="ECO:0007669"/>
    <property type="project" value="TreeGrafter"/>
</dbReference>
<dbReference type="PANTHER" id="PTHR23335:SF1">
    <property type="entry name" value="CALMODULIN-BINDING TRANSCRIPTION ACTIVATOR, ISOFORM F"/>
    <property type="match status" value="1"/>
</dbReference>
<evidence type="ECO:0000313" key="2">
    <source>
        <dbReference type="EMBL" id="GCC40326.1"/>
    </source>
</evidence>
<feature type="compositionally biased region" description="Polar residues" evidence="1">
    <location>
        <begin position="183"/>
        <end position="196"/>
    </location>
</feature>
<gene>
    <name evidence="2" type="ORF">chiPu_0023984</name>
</gene>
<comment type="caution">
    <text evidence="2">The sequence shown here is derived from an EMBL/GenBank/DDBJ whole genome shotgun (WGS) entry which is preliminary data.</text>
</comment>
<keyword evidence="3" id="KW-1185">Reference proteome</keyword>
<feature type="region of interest" description="Disordered" evidence="1">
    <location>
        <begin position="166"/>
        <end position="196"/>
    </location>
</feature>
<evidence type="ECO:0000256" key="1">
    <source>
        <dbReference type="SAM" id="MobiDB-lite"/>
    </source>
</evidence>
<feature type="compositionally biased region" description="Low complexity" evidence="1">
    <location>
        <begin position="105"/>
        <end position="119"/>
    </location>
</feature>
<evidence type="ECO:0000313" key="3">
    <source>
        <dbReference type="Proteomes" id="UP000287033"/>
    </source>
</evidence>
<protein>
    <submittedName>
        <fullName evidence="2">Uncharacterized protein</fullName>
    </submittedName>
</protein>
<feature type="non-terminal residue" evidence="2">
    <location>
        <position position="273"/>
    </location>
</feature>
<accession>A0A401TCD3</accession>
<dbReference type="AlphaFoldDB" id="A0A401TCD3"/>
<feature type="compositionally biased region" description="Polar residues" evidence="1">
    <location>
        <begin position="83"/>
        <end position="102"/>
    </location>
</feature>
<dbReference type="OrthoDB" id="407555at2759"/>
<dbReference type="GO" id="GO:0006357">
    <property type="term" value="P:regulation of transcription by RNA polymerase II"/>
    <property type="evidence" value="ECO:0007669"/>
    <property type="project" value="TreeGrafter"/>
</dbReference>